<reference evidence="6" key="1">
    <citation type="submission" date="2021-03" db="EMBL/GenBank/DDBJ databases">
        <authorList>
            <person name="Tagirdzhanova G."/>
        </authorList>
    </citation>
    <scope>NUCLEOTIDE SEQUENCE</scope>
</reference>
<keyword evidence="5" id="KW-0812">Transmembrane</keyword>
<keyword evidence="2" id="KW-0328">Glycosyltransferase</keyword>
<dbReference type="GO" id="GO:0000032">
    <property type="term" value="P:cell wall mannoprotein biosynthetic process"/>
    <property type="evidence" value="ECO:0007669"/>
    <property type="project" value="TreeGrafter"/>
</dbReference>
<feature type="transmembrane region" description="Helical" evidence="5">
    <location>
        <begin position="49"/>
        <end position="73"/>
    </location>
</feature>
<comment type="similarity">
    <text evidence="1">Belongs to the glycosyltransferase 15 family.</text>
</comment>
<dbReference type="SUPFAM" id="SSF53448">
    <property type="entry name" value="Nucleotide-diphospho-sugar transferases"/>
    <property type="match status" value="1"/>
</dbReference>
<dbReference type="Pfam" id="PF01793">
    <property type="entry name" value="Glyco_transf_15"/>
    <property type="match status" value="2"/>
</dbReference>
<dbReference type="EMBL" id="CAJPDS010000002">
    <property type="protein sequence ID" value="CAF9904267.1"/>
    <property type="molecule type" value="Genomic_DNA"/>
</dbReference>
<dbReference type="Gene3D" id="3.90.550.10">
    <property type="entry name" value="Spore Coat Polysaccharide Biosynthesis Protein SpsA, Chain A"/>
    <property type="match status" value="1"/>
</dbReference>
<evidence type="ECO:0000256" key="4">
    <source>
        <dbReference type="PIRSR" id="PIRSR018153-1"/>
    </source>
</evidence>
<organism evidence="6 7">
    <name type="scientific">Heterodermia speciosa</name>
    <dbReference type="NCBI Taxonomy" id="116794"/>
    <lineage>
        <taxon>Eukaryota</taxon>
        <taxon>Fungi</taxon>
        <taxon>Dikarya</taxon>
        <taxon>Ascomycota</taxon>
        <taxon>Pezizomycotina</taxon>
        <taxon>Lecanoromycetes</taxon>
        <taxon>OSLEUM clade</taxon>
        <taxon>Lecanoromycetidae</taxon>
        <taxon>Caliciales</taxon>
        <taxon>Physciaceae</taxon>
        <taxon>Heterodermia</taxon>
    </lineage>
</organism>
<gene>
    <name evidence="6" type="primary">KTR5</name>
    <name evidence="6" type="ORF">HETSPECPRED_003488</name>
</gene>
<feature type="active site" description="Nucleophile" evidence="4">
    <location>
        <position position="356"/>
    </location>
</feature>
<protein>
    <submittedName>
        <fullName evidence="6">Alpha-1,2-mannosyltransferase (Kre5)</fullName>
    </submittedName>
</protein>
<dbReference type="OrthoDB" id="439943at2759"/>
<dbReference type="InterPro" id="IPR002685">
    <property type="entry name" value="Glyco_trans_15"/>
</dbReference>
<dbReference type="PANTHER" id="PTHR31121">
    <property type="entry name" value="ALPHA-1,2 MANNOSYLTRANSFERASE KTR1"/>
    <property type="match status" value="1"/>
</dbReference>
<evidence type="ECO:0000313" key="7">
    <source>
        <dbReference type="Proteomes" id="UP000664521"/>
    </source>
</evidence>
<keyword evidence="5" id="KW-0472">Membrane</keyword>
<dbReference type="PANTHER" id="PTHR31121:SF2">
    <property type="entry name" value="MANNOSYLTRANSFERASE KTR5-RELATED"/>
    <property type="match status" value="1"/>
</dbReference>
<proteinExistence type="inferred from homology"/>
<dbReference type="GO" id="GO:0006487">
    <property type="term" value="P:protein N-linked glycosylation"/>
    <property type="evidence" value="ECO:0007669"/>
    <property type="project" value="TreeGrafter"/>
</dbReference>
<keyword evidence="5" id="KW-1133">Transmembrane helix</keyword>
<dbReference type="GO" id="GO:0016020">
    <property type="term" value="C:membrane"/>
    <property type="evidence" value="ECO:0007669"/>
    <property type="project" value="InterPro"/>
</dbReference>
<evidence type="ECO:0000256" key="3">
    <source>
        <dbReference type="ARBA" id="ARBA00022679"/>
    </source>
</evidence>
<accession>A0A8H3HVM5</accession>
<keyword evidence="3" id="KW-0808">Transferase</keyword>
<evidence type="ECO:0000256" key="1">
    <source>
        <dbReference type="ARBA" id="ARBA00007677"/>
    </source>
</evidence>
<evidence type="ECO:0000313" key="6">
    <source>
        <dbReference type="EMBL" id="CAF9904267.1"/>
    </source>
</evidence>
<dbReference type="GO" id="GO:0000026">
    <property type="term" value="F:alpha-1,2-mannosyltransferase activity"/>
    <property type="evidence" value="ECO:0007669"/>
    <property type="project" value="TreeGrafter"/>
</dbReference>
<dbReference type="Proteomes" id="UP000664521">
    <property type="component" value="Unassembled WGS sequence"/>
</dbReference>
<dbReference type="AlphaFoldDB" id="A0A8H3HVM5"/>
<evidence type="ECO:0000256" key="5">
    <source>
        <dbReference type="SAM" id="Phobius"/>
    </source>
</evidence>
<comment type="caution">
    <text evidence="6">The sequence shown here is derived from an EMBL/GenBank/DDBJ whole genome shotgun (WGS) entry which is preliminary data.</text>
</comment>
<dbReference type="PIRSF" id="PIRSF018153">
    <property type="entry name" value="Glyco_trans_15"/>
    <property type="match status" value="1"/>
</dbReference>
<keyword evidence="7" id="KW-1185">Reference proteome</keyword>
<sequence length="499" mass="57123">MGLVQKLIKRLPSTPSPPPLDDLSSQKDHVMPKLAFFKRRIRLKGNSKISVPLGVVLLFPCIVIILILILIIVHPSSPGTIFIPAGAPPAIRKISEEHDKVFVTGCLEPQTNGPRANAALVVLARNSELQGVIQSIKSMERHFNRWFHYPYVFLNDGDFNTTFKETILNYTSSPVEFGKIDPDMWGYPDWANVDVAREGIRKQGDKAIMYGGMESYHHMCRFYSGFFYKHELLLKYDWYWRVEPDINDPFIHMERAKKTYGFTIAVKELKETVPNIFRYASAYKRLNNLTSKGLWEMFADSAEVPKLPLDDDPKYKPPLPEEILSTEAGQGGLPDVDPEAMEGEVYNMCHFWSNFEIARLDWFRGKEYNDFFDMMDRSGGFWMERWGDAPIHSLAAGALLSPKDIHYFRDIGYRHTTIEHCPANAPGNRQLDRPPFLEMTTKDEKKRIEEDEYWETWDSVKENGVGCRCKCDTDIVDVEGKLGSCMAEWVNVAGGWASA</sequence>
<evidence type="ECO:0000256" key="2">
    <source>
        <dbReference type="ARBA" id="ARBA00022676"/>
    </source>
</evidence>
<dbReference type="GO" id="GO:0005794">
    <property type="term" value="C:Golgi apparatus"/>
    <property type="evidence" value="ECO:0007669"/>
    <property type="project" value="TreeGrafter"/>
</dbReference>
<name>A0A8H3HVM5_9LECA</name>
<dbReference type="InterPro" id="IPR029044">
    <property type="entry name" value="Nucleotide-diphossugar_trans"/>
</dbReference>